<reference evidence="1 2" key="1">
    <citation type="submission" date="2024-10" db="EMBL/GenBank/DDBJ databases">
        <title>Updated reference genomes for cyclostephanoid diatoms.</title>
        <authorList>
            <person name="Roberts W.R."/>
            <person name="Alverson A.J."/>
        </authorList>
    </citation>
    <scope>NUCLEOTIDE SEQUENCE [LARGE SCALE GENOMIC DNA]</scope>
    <source>
        <strain evidence="1 2">AJA010-31</strain>
    </source>
</reference>
<evidence type="ECO:0000313" key="1">
    <source>
        <dbReference type="EMBL" id="KAL3782454.1"/>
    </source>
</evidence>
<dbReference type="Proteomes" id="UP001530400">
    <property type="component" value="Unassembled WGS sequence"/>
</dbReference>
<comment type="caution">
    <text evidence="1">The sequence shown here is derived from an EMBL/GenBank/DDBJ whole genome shotgun (WGS) entry which is preliminary data.</text>
</comment>
<protein>
    <submittedName>
        <fullName evidence="1">Uncharacterized protein</fullName>
    </submittedName>
</protein>
<evidence type="ECO:0000313" key="2">
    <source>
        <dbReference type="Proteomes" id="UP001530400"/>
    </source>
</evidence>
<sequence>MKWPEFQFSTLPEHDDVVDFNIDCKADRAVWRERQANQQPIEPIVNEEDDLAVEFESVTTVPSNEAEPIGNEAEEIVESEVEREAVDVVQTEDAVVTPRPKNARMLKELGCTLDGVYWSAYGPRIRRKPERFSPAM</sequence>
<proteinExistence type="predicted"/>
<organism evidence="1 2">
    <name type="scientific">Cyclotella atomus</name>
    <dbReference type="NCBI Taxonomy" id="382360"/>
    <lineage>
        <taxon>Eukaryota</taxon>
        <taxon>Sar</taxon>
        <taxon>Stramenopiles</taxon>
        <taxon>Ochrophyta</taxon>
        <taxon>Bacillariophyta</taxon>
        <taxon>Coscinodiscophyceae</taxon>
        <taxon>Thalassiosirophycidae</taxon>
        <taxon>Stephanodiscales</taxon>
        <taxon>Stephanodiscaceae</taxon>
        <taxon>Cyclotella</taxon>
    </lineage>
</organism>
<accession>A0ABD3P2H4</accession>
<dbReference type="AlphaFoldDB" id="A0ABD3P2H4"/>
<keyword evidence="2" id="KW-1185">Reference proteome</keyword>
<gene>
    <name evidence="1" type="ORF">ACHAWO_013939</name>
</gene>
<name>A0ABD3P2H4_9STRA</name>
<dbReference type="EMBL" id="JALLPJ020000806">
    <property type="protein sequence ID" value="KAL3782454.1"/>
    <property type="molecule type" value="Genomic_DNA"/>
</dbReference>